<dbReference type="GeneID" id="108561451"/>
<reference evidence="3 4" key="1">
    <citation type="submission" date="2025-05" db="UniProtKB">
        <authorList>
            <consortium name="RefSeq"/>
        </authorList>
    </citation>
    <scope>IDENTIFICATION</scope>
</reference>
<evidence type="ECO:0000313" key="2">
    <source>
        <dbReference type="Proteomes" id="UP000695000"/>
    </source>
</evidence>
<organism evidence="2 3">
    <name type="scientific">Nicrophorus vespilloides</name>
    <name type="common">Boreal carrion beetle</name>
    <dbReference type="NCBI Taxonomy" id="110193"/>
    <lineage>
        <taxon>Eukaryota</taxon>
        <taxon>Metazoa</taxon>
        <taxon>Ecdysozoa</taxon>
        <taxon>Arthropoda</taxon>
        <taxon>Hexapoda</taxon>
        <taxon>Insecta</taxon>
        <taxon>Pterygota</taxon>
        <taxon>Neoptera</taxon>
        <taxon>Endopterygota</taxon>
        <taxon>Coleoptera</taxon>
        <taxon>Polyphaga</taxon>
        <taxon>Staphyliniformia</taxon>
        <taxon>Silphidae</taxon>
        <taxon>Nicrophorinae</taxon>
        <taxon>Nicrophorus</taxon>
    </lineage>
</organism>
<dbReference type="RefSeq" id="XP_017774879.1">
    <property type="nucleotide sequence ID" value="XM_017919390.1"/>
</dbReference>
<evidence type="ECO:0000313" key="3">
    <source>
        <dbReference type="RefSeq" id="XP_017774879.1"/>
    </source>
</evidence>
<protein>
    <submittedName>
        <fullName evidence="3">Uncharacterized protein LOC108561451</fullName>
    </submittedName>
    <submittedName>
        <fullName evidence="4">Uncharacterized protein LOC108564226</fullName>
    </submittedName>
</protein>
<name>A0ABM1MJX9_NICVS</name>
<sequence length="273" mass="31137">MSRPFSRPRTRIYDVNYNIGENYYRPAIDRLDRKYSGRPLSPTRQTSIPRDIIDRHEKAFQDEDLPTARARASKHITEANMFDSRGGIMKAMEMVENNIDEETASKLQRIRANKKVSIIDDIDMDQTMNNIKARRIKDRADKMLDSVGITTVDKSSRSVDKSSRAVDEGVSYKRSTLKVTMDSSADNKDLTKWSKLSSTEEKDSGASLRAKQSMARLNELEDEMSALQEKAQIRERRAARLRAIVAEAAEESEVCTGSTMRVSSRQKKEAIEY</sequence>
<feature type="coiled-coil region" evidence="1">
    <location>
        <begin position="210"/>
        <end position="237"/>
    </location>
</feature>
<dbReference type="Proteomes" id="UP000695000">
    <property type="component" value="Unplaced"/>
</dbReference>
<evidence type="ECO:0000313" key="4">
    <source>
        <dbReference type="RefSeq" id="XP_017778677.1"/>
    </source>
</evidence>
<gene>
    <name evidence="3" type="primary">LOC108561451</name>
    <name evidence="4" type="synonym">LOC108564226</name>
</gene>
<keyword evidence="1" id="KW-0175">Coiled coil</keyword>
<proteinExistence type="predicted"/>
<keyword evidence="2" id="KW-1185">Reference proteome</keyword>
<evidence type="ECO:0000256" key="1">
    <source>
        <dbReference type="SAM" id="Coils"/>
    </source>
</evidence>
<dbReference type="RefSeq" id="XP_017778677.1">
    <property type="nucleotide sequence ID" value="XM_017923188.1"/>
</dbReference>
<accession>A0ABM1MJX9</accession>
<dbReference type="GeneID" id="108564226"/>